<dbReference type="InterPro" id="IPR039422">
    <property type="entry name" value="MarR/SlyA-like"/>
</dbReference>
<sequence>MSGSPITESSAELDDLVGYNLKRVYMIFQDKLRDILGQEGLAPRSYSVLSLTVQQPSVTQSELARRLGIERSGLVAIVDGLESLGLLERVGVPGDRRVQALTPTLTGREVHERTAVRIARDEERLLSVLSGQDRRALIRILGRLRDMHEVRG</sequence>
<evidence type="ECO:0000259" key="1">
    <source>
        <dbReference type="PROSITE" id="PS50995"/>
    </source>
</evidence>
<feature type="domain" description="HTH marR-type" evidence="1">
    <location>
        <begin position="14"/>
        <end position="146"/>
    </location>
</feature>
<dbReference type="SUPFAM" id="SSF46785">
    <property type="entry name" value="Winged helix' DNA-binding domain"/>
    <property type="match status" value="1"/>
</dbReference>
<dbReference type="PROSITE" id="PS50995">
    <property type="entry name" value="HTH_MARR_2"/>
    <property type="match status" value="1"/>
</dbReference>
<evidence type="ECO:0000313" key="2">
    <source>
        <dbReference type="EMBL" id="PWK54747.1"/>
    </source>
</evidence>
<keyword evidence="2" id="KW-0238">DNA-binding</keyword>
<dbReference type="PANTHER" id="PTHR33164">
    <property type="entry name" value="TRANSCRIPTIONAL REGULATOR, MARR FAMILY"/>
    <property type="match status" value="1"/>
</dbReference>
<keyword evidence="3" id="KW-1185">Reference proteome</keyword>
<dbReference type="OrthoDB" id="8077146at2"/>
<organism evidence="2 3">
    <name type="scientific">Silicimonas algicola</name>
    <dbReference type="NCBI Taxonomy" id="1826607"/>
    <lineage>
        <taxon>Bacteria</taxon>
        <taxon>Pseudomonadati</taxon>
        <taxon>Pseudomonadota</taxon>
        <taxon>Alphaproteobacteria</taxon>
        <taxon>Rhodobacterales</taxon>
        <taxon>Paracoccaceae</taxon>
    </lineage>
</organism>
<dbReference type="InterPro" id="IPR036388">
    <property type="entry name" value="WH-like_DNA-bd_sf"/>
</dbReference>
<dbReference type="GO" id="GO:0006950">
    <property type="term" value="P:response to stress"/>
    <property type="evidence" value="ECO:0007669"/>
    <property type="project" value="TreeGrafter"/>
</dbReference>
<dbReference type="AlphaFoldDB" id="A0A316GIW6"/>
<dbReference type="GO" id="GO:0003677">
    <property type="term" value="F:DNA binding"/>
    <property type="evidence" value="ECO:0007669"/>
    <property type="project" value="UniProtKB-KW"/>
</dbReference>
<protein>
    <submittedName>
        <fullName evidence="2">DNA-binding MarR family transcriptional regulator</fullName>
    </submittedName>
</protein>
<dbReference type="EMBL" id="QGGV01000010">
    <property type="protein sequence ID" value="PWK54747.1"/>
    <property type="molecule type" value="Genomic_DNA"/>
</dbReference>
<dbReference type="SMART" id="SM00347">
    <property type="entry name" value="HTH_MARR"/>
    <property type="match status" value="1"/>
</dbReference>
<dbReference type="Pfam" id="PF12802">
    <property type="entry name" value="MarR_2"/>
    <property type="match status" value="1"/>
</dbReference>
<dbReference type="InterPro" id="IPR036390">
    <property type="entry name" value="WH_DNA-bd_sf"/>
</dbReference>
<dbReference type="InterPro" id="IPR000835">
    <property type="entry name" value="HTH_MarR-typ"/>
</dbReference>
<dbReference type="PRINTS" id="PR00598">
    <property type="entry name" value="HTHMARR"/>
</dbReference>
<reference evidence="2 3" key="1">
    <citation type="submission" date="2018-05" db="EMBL/GenBank/DDBJ databases">
        <title>Genomic Encyclopedia of Type Strains, Phase IV (KMG-IV): sequencing the most valuable type-strain genomes for metagenomic binning, comparative biology and taxonomic classification.</title>
        <authorList>
            <person name="Goeker M."/>
        </authorList>
    </citation>
    <scope>NUCLEOTIDE SEQUENCE [LARGE SCALE GENOMIC DNA]</scope>
    <source>
        <strain evidence="2 3">DSM 103371</strain>
    </source>
</reference>
<comment type="caution">
    <text evidence="2">The sequence shown here is derived from an EMBL/GenBank/DDBJ whole genome shotgun (WGS) entry which is preliminary data.</text>
</comment>
<proteinExistence type="predicted"/>
<dbReference type="KEGG" id="salo:EF888_01195"/>
<dbReference type="Proteomes" id="UP000245390">
    <property type="component" value="Unassembled WGS sequence"/>
</dbReference>
<name>A0A316GIW6_9RHOB</name>
<dbReference type="GO" id="GO:0003700">
    <property type="term" value="F:DNA-binding transcription factor activity"/>
    <property type="evidence" value="ECO:0007669"/>
    <property type="project" value="InterPro"/>
</dbReference>
<evidence type="ECO:0000313" key="3">
    <source>
        <dbReference type="Proteomes" id="UP000245390"/>
    </source>
</evidence>
<dbReference type="RefSeq" id="WP_109760542.1">
    <property type="nucleotide sequence ID" value="NZ_CP034588.1"/>
</dbReference>
<dbReference type="PANTHER" id="PTHR33164:SF43">
    <property type="entry name" value="HTH-TYPE TRANSCRIPTIONAL REPRESSOR YETL"/>
    <property type="match status" value="1"/>
</dbReference>
<accession>A0A316GIW6</accession>
<gene>
    <name evidence="2" type="ORF">C8D95_11039</name>
</gene>
<dbReference type="Gene3D" id="1.10.10.10">
    <property type="entry name" value="Winged helix-like DNA-binding domain superfamily/Winged helix DNA-binding domain"/>
    <property type="match status" value="1"/>
</dbReference>